<dbReference type="PROSITE" id="PS51205">
    <property type="entry name" value="VPS9"/>
    <property type="match status" value="1"/>
</dbReference>
<dbReference type="AlphaFoldDB" id="A0A4S4E5R2"/>
<evidence type="ECO:0000313" key="3">
    <source>
        <dbReference type="EMBL" id="THG11302.1"/>
    </source>
</evidence>
<proteinExistence type="predicted"/>
<dbReference type="GO" id="GO:0030139">
    <property type="term" value="C:endocytic vesicle"/>
    <property type="evidence" value="ECO:0007669"/>
    <property type="project" value="TreeGrafter"/>
</dbReference>
<dbReference type="STRING" id="542762.A0A4S4E5R2"/>
<dbReference type="Gene3D" id="1.20.1050.80">
    <property type="entry name" value="VPS9 domain"/>
    <property type="match status" value="2"/>
</dbReference>
<dbReference type="GO" id="GO:0005085">
    <property type="term" value="F:guanyl-nucleotide exchange factor activity"/>
    <property type="evidence" value="ECO:0007669"/>
    <property type="project" value="InterPro"/>
</dbReference>
<dbReference type="GO" id="GO:0031267">
    <property type="term" value="F:small GTPase binding"/>
    <property type="evidence" value="ECO:0007669"/>
    <property type="project" value="TreeGrafter"/>
</dbReference>
<dbReference type="InterPro" id="IPR045046">
    <property type="entry name" value="Vps9-like"/>
</dbReference>
<gene>
    <name evidence="3" type="ORF">TEA_014272</name>
</gene>
<protein>
    <recommendedName>
        <fullName evidence="2">VPS9 domain-containing protein</fullName>
    </recommendedName>
</protein>
<dbReference type="InterPro" id="IPR041545">
    <property type="entry name" value="DUF5601"/>
</dbReference>
<dbReference type="PANTHER" id="PTHR23101">
    <property type="entry name" value="RAB GDP/GTP EXCHANGE FACTOR"/>
    <property type="match status" value="1"/>
</dbReference>
<comment type="caution">
    <text evidence="3">The sequence shown here is derived from an EMBL/GenBank/DDBJ whole genome shotgun (WGS) entry which is preliminary data.</text>
</comment>
<dbReference type="SMART" id="SM00167">
    <property type="entry name" value="VPS9"/>
    <property type="match status" value="1"/>
</dbReference>
<dbReference type="SUPFAM" id="SSF109993">
    <property type="entry name" value="VPS9 domain"/>
    <property type="match status" value="2"/>
</dbReference>
<dbReference type="Gene3D" id="1.10.246.120">
    <property type="match status" value="1"/>
</dbReference>
<dbReference type="Proteomes" id="UP000306102">
    <property type="component" value="Unassembled WGS sequence"/>
</dbReference>
<dbReference type="GO" id="GO:0005829">
    <property type="term" value="C:cytosol"/>
    <property type="evidence" value="ECO:0007669"/>
    <property type="project" value="TreeGrafter"/>
</dbReference>
<evidence type="ECO:0000313" key="4">
    <source>
        <dbReference type="Proteomes" id="UP000306102"/>
    </source>
</evidence>
<dbReference type="Pfam" id="PF02204">
    <property type="entry name" value="VPS9"/>
    <property type="match status" value="1"/>
</dbReference>
<feature type="domain" description="VPS9" evidence="2">
    <location>
        <begin position="162"/>
        <end position="288"/>
    </location>
</feature>
<reference evidence="3 4" key="1">
    <citation type="journal article" date="2018" name="Proc. Natl. Acad. Sci. U.S.A.">
        <title>Draft genome sequence of Camellia sinensis var. sinensis provides insights into the evolution of the tea genome and tea quality.</title>
        <authorList>
            <person name="Wei C."/>
            <person name="Yang H."/>
            <person name="Wang S."/>
            <person name="Zhao J."/>
            <person name="Liu C."/>
            <person name="Gao L."/>
            <person name="Xia E."/>
            <person name="Lu Y."/>
            <person name="Tai Y."/>
            <person name="She G."/>
            <person name="Sun J."/>
            <person name="Cao H."/>
            <person name="Tong W."/>
            <person name="Gao Q."/>
            <person name="Li Y."/>
            <person name="Deng W."/>
            <person name="Jiang X."/>
            <person name="Wang W."/>
            <person name="Chen Q."/>
            <person name="Zhang S."/>
            <person name="Li H."/>
            <person name="Wu J."/>
            <person name="Wang P."/>
            <person name="Li P."/>
            <person name="Shi C."/>
            <person name="Zheng F."/>
            <person name="Jian J."/>
            <person name="Huang B."/>
            <person name="Shan D."/>
            <person name="Shi M."/>
            <person name="Fang C."/>
            <person name="Yue Y."/>
            <person name="Li F."/>
            <person name="Li D."/>
            <person name="Wei S."/>
            <person name="Han B."/>
            <person name="Jiang C."/>
            <person name="Yin Y."/>
            <person name="Xia T."/>
            <person name="Zhang Z."/>
            <person name="Bennetzen J.L."/>
            <person name="Zhao S."/>
            <person name="Wan X."/>
        </authorList>
    </citation>
    <scope>NUCLEOTIDE SEQUENCE [LARGE SCALE GENOMIC DNA]</scope>
    <source>
        <strain evidence="4">cv. Shuchazao</strain>
        <tissue evidence="3">Leaf</tissue>
    </source>
</reference>
<sequence length="479" mass="53209">MDTFSSSSSTQSLTFYDFLDRMRNPASLDLVRSIKSFIVSFSFYAANTENDGKSLQDFLLTMEAAIRDHPLWAGASEEEIDCAIEGLEKYVMTKLFSRTFTSPEDANIDQEISEKICLLQYFLRPEHLDIPEVFHNAASWLGLEKYVMTKLFSRTFTSPEDAKIDQEISEKICLLQYFLRPEHLDIPEVFHNAASWLLAEKELQKINAFKAPREKLLCILNCCRVINNLLLNASVSENRANPPQLHSNLKFIQLYRRQAKLVSEAAYYFTNLVSAKSFIVDLDAQSLSINETEFQESMQTARLAITGAQIKFPLALHKTEALPVPSTRGRGHNEVTQNEPSPLCTLDEVVDLVGQSDLGPSKGMQGREANINVADGGGEGGVSSGSRMVVVMVMAAVAEGDGVSCGGSCYPFMEAEAGELTIGDVEKLLNLYKDVVKKYTSLCSAVRHLTVSKIEPSVPHLKGTNAQPTPPNQETNKER</sequence>
<name>A0A4S4E5R2_CAMSN</name>
<feature type="region of interest" description="Disordered" evidence="1">
    <location>
        <begin position="457"/>
        <end position="479"/>
    </location>
</feature>
<dbReference type="InterPro" id="IPR003123">
    <property type="entry name" value="VPS9"/>
</dbReference>
<dbReference type="EMBL" id="SDRB02007348">
    <property type="protein sequence ID" value="THG11302.1"/>
    <property type="molecule type" value="Genomic_DNA"/>
</dbReference>
<dbReference type="GO" id="GO:0016192">
    <property type="term" value="P:vesicle-mediated transport"/>
    <property type="evidence" value="ECO:0007669"/>
    <property type="project" value="InterPro"/>
</dbReference>
<organism evidence="3 4">
    <name type="scientific">Camellia sinensis var. sinensis</name>
    <name type="common">China tea</name>
    <dbReference type="NCBI Taxonomy" id="542762"/>
    <lineage>
        <taxon>Eukaryota</taxon>
        <taxon>Viridiplantae</taxon>
        <taxon>Streptophyta</taxon>
        <taxon>Embryophyta</taxon>
        <taxon>Tracheophyta</taxon>
        <taxon>Spermatophyta</taxon>
        <taxon>Magnoliopsida</taxon>
        <taxon>eudicotyledons</taxon>
        <taxon>Gunneridae</taxon>
        <taxon>Pentapetalae</taxon>
        <taxon>asterids</taxon>
        <taxon>Ericales</taxon>
        <taxon>Theaceae</taxon>
        <taxon>Camellia</taxon>
    </lineage>
</organism>
<dbReference type="Pfam" id="PF18151">
    <property type="entry name" value="DUF5601"/>
    <property type="match status" value="1"/>
</dbReference>
<dbReference type="InterPro" id="IPR037191">
    <property type="entry name" value="VPS9_dom_sf"/>
</dbReference>
<evidence type="ECO:0000259" key="2">
    <source>
        <dbReference type="PROSITE" id="PS51205"/>
    </source>
</evidence>
<keyword evidence="4" id="KW-1185">Reference proteome</keyword>
<dbReference type="PANTHER" id="PTHR23101:SF63">
    <property type="entry name" value="VACUOLAR PROTEIN SORTING-ASSOCIATED PROTEIN 9A-LIKE ISOFORM X1"/>
    <property type="match status" value="1"/>
</dbReference>
<evidence type="ECO:0000256" key="1">
    <source>
        <dbReference type="SAM" id="MobiDB-lite"/>
    </source>
</evidence>
<accession>A0A4S4E5R2</accession>